<dbReference type="GeneID" id="5003337"/>
<dbReference type="Gramene" id="ABO97576">
    <property type="protein sequence ID" value="ABO97576"/>
    <property type="gene ID" value="OSTLU_42838"/>
</dbReference>
<gene>
    <name evidence="10" type="ORF">OSTLU_42838</name>
</gene>
<dbReference type="PANTHER" id="PTHR23505:SF79">
    <property type="entry name" value="PROTEIN SPINSTER"/>
    <property type="match status" value="1"/>
</dbReference>
<feature type="transmembrane region" description="Helical" evidence="8">
    <location>
        <begin position="250"/>
        <end position="272"/>
    </location>
</feature>
<feature type="compositionally biased region" description="Acidic residues" evidence="7">
    <location>
        <begin position="455"/>
        <end position="464"/>
    </location>
</feature>
<feature type="transmembrane region" description="Helical" evidence="8">
    <location>
        <begin position="159"/>
        <end position="181"/>
    </location>
</feature>
<evidence type="ECO:0000259" key="9">
    <source>
        <dbReference type="PROSITE" id="PS50850"/>
    </source>
</evidence>
<keyword evidence="4 8" id="KW-1133">Transmembrane helix</keyword>
<evidence type="ECO:0000256" key="5">
    <source>
        <dbReference type="ARBA" id="ARBA00023136"/>
    </source>
</evidence>
<feature type="transmembrane region" description="Helical" evidence="8">
    <location>
        <begin position="101"/>
        <end position="120"/>
    </location>
</feature>
<feature type="domain" description="Major facilitator superfamily (MFS) profile" evidence="9">
    <location>
        <begin position="22"/>
        <end position="452"/>
    </location>
</feature>
<dbReference type="InterPro" id="IPR044770">
    <property type="entry name" value="MFS_spinster-like"/>
</dbReference>
<keyword evidence="11" id="KW-1185">Reference proteome</keyword>
<feature type="region of interest" description="Disordered" evidence="7">
    <location>
        <begin position="448"/>
        <end position="472"/>
    </location>
</feature>
<dbReference type="Gene3D" id="1.20.1250.20">
    <property type="entry name" value="MFS general substrate transporter like domains"/>
    <property type="match status" value="1"/>
</dbReference>
<dbReference type="InterPro" id="IPR036259">
    <property type="entry name" value="MFS_trans_sf"/>
</dbReference>
<evidence type="ECO:0000256" key="8">
    <source>
        <dbReference type="SAM" id="Phobius"/>
    </source>
</evidence>
<reference evidence="10 11" key="1">
    <citation type="journal article" date="2007" name="Proc. Natl. Acad. Sci. U.S.A.">
        <title>The tiny eukaryote Ostreococcus provides genomic insights into the paradox of plankton speciation.</title>
        <authorList>
            <person name="Palenik B."/>
            <person name="Grimwood J."/>
            <person name="Aerts A."/>
            <person name="Rouze P."/>
            <person name="Salamov A."/>
            <person name="Putnam N."/>
            <person name="Dupont C."/>
            <person name="Jorgensen R."/>
            <person name="Derelle E."/>
            <person name="Rombauts S."/>
            <person name="Zhou K."/>
            <person name="Otillar R."/>
            <person name="Merchant S.S."/>
            <person name="Podell S."/>
            <person name="Gaasterland T."/>
            <person name="Napoli C."/>
            <person name="Gendler K."/>
            <person name="Manuell A."/>
            <person name="Tai V."/>
            <person name="Vallon O."/>
            <person name="Piganeau G."/>
            <person name="Jancek S."/>
            <person name="Heijde M."/>
            <person name="Jabbari K."/>
            <person name="Bowler C."/>
            <person name="Lohr M."/>
            <person name="Robbens S."/>
            <person name="Werner G."/>
            <person name="Dubchak I."/>
            <person name="Pazour G.J."/>
            <person name="Ren Q."/>
            <person name="Paulsen I."/>
            <person name="Delwiche C."/>
            <person name="Schmutz J."/>
            <person name="Rokhsar D."/>
            <person name="Van de Peer Y."/>
            <person name="Moreau H."/>
            <person name="Grigoriev I.V."/>
        </authorList>
    </citation>
    <scope>NUCLEOTIDE SEQUENCE [LARGE SCALE GENOMIC DNA]</scope>
    <source>
        <strain evidence="10 11">CCE9901</strain>
    </source>
</reference>
<evidence type="ECO:0000256" key="7">
    <source>
        <dbReference type="SAM" id="MobiDB-lite"/>
    </source>
</evidence>
<dbReference type="OMA" id="YICAAGL"/>
<keyword evidence="3 8" id="KW-0812">Transmembrane</keyword>
<proteinExistence type="inferred from homology"/>
<feature type="transmembrane region" description="Helical" evidence="8">
    <location>
        <begin position="126"/>
        <end position="147"/>
    </location>
</feature>
<evidence type="ECO:0000256" key="6">
    <source>
        <dbReference type="ARBA" id="ARBA00024338"/>
    </source>
</evidence>
<feature type="transmembrane region" description="Helical" evidence="8">
    <location>
        <begin position="292"/>
        <end position="312"/>
    </location>
</feature>
<dbReference type="RefSeq" id="XP_001419283.1">
    <property type="nucleotide sequence ID" value="XM_001419246.1"/>
</dbReference>
<feature type="transmembrane region" description="Helical" evidence="8">
    <location>
        <begin position="348"/>
        <end position="368"/>
    </location>
</feature>
<evidence type="ECO:0000256" key="1">
    <source>
        <dbReference type="ARBA" id="ARBA00004141"/>
    </source>
</evidence>
<dbReference type="Pfam" id="PF07690">
    <property type="entry name" value="MFS_1"/>
    <property type="match status" value="1"/>
</dbReference>
<feature type="transmembrane region" description="Helical" evidence="8">
    <location>
        <begin position="419"/>
        <end position="441"/>
    </location>
</feature>
<keyword evidence="2" id="KW-0813">Transport</keyword>
<evidence type="ECO:0000256" key="3">
    <source>
        <dbReference type="ARBA" id="ARBA00022692"/>
    </source>
</evidence>
<dbReference type="PROSITE" id="PS50850">
    <property type="entry name" value="MFS"/>
    <property type="match status" value="1"/>
</dbReference>
<dbReference type="KEGG" id="olu:OSTLU_42838"/>
<dbReference type="OrthoDB" id="6770063at2759"/>
<keyword evidence="5 8" id="KW-0472">Membrane</keyword>
<sequence>MTPRGESPSDDDVDDAASAEALLGLFMLVSALVYVDRGIASSAAVSGAPRSAREPAGRGLQGALGCSYAAYGALNAAFMIGLLSGAPAFSAMANKACAFRLIAIGLAMAAVGELGCALAPTCGWAFAARALVGAGEASFIALAAPFIDDKAPKGAKTMWLAMFYACVPFGVAFGIAFGGAVTPAMGWRWAFGLNACAMAPAAAYCFWRPAVRMRGVGGDANAREAAATSTVASLTRAFARDCKELFVRETYVVVVLGYAAYTAVIGVYAAWGPKAGFAIFRDELHTSTNADMLLGAITVVSGIAGTLLGGGVVDKLGSSTATALRTSAIAAVGGFVCLELAFRCQTFASFAVCLLIGQMFAFALQAPINAVVLWSVPARLRPLACSMTTVTIHLFGDVPSPPLFGHFLERDGAPTPERWRTMCSTFTLLFVVAAGVFATAARRAGGDARRQRVLDDDDDDDSRDVDDRLLPT</sequence>
<dbReference type="InterPro" id="IPR020846">
    <property type="entry name" value="MFS_dom"/>
</dbReference>
<protein>
    <submittedName>
        <fullName evidence="10">MFS family transporter</fullName>
    </submittedName>
</protein>
<dbReference type="HOGENOM" id="CLU_001265_55_3_1"/>
<dbReference type="SUPFAM" id="SSF103473">
    <property type="entry name" value="MFS general substrate transporter"/>
    <property type="match status" value="1"/>
</dbReference>
<evidence type="ECO:0000256" key="4">
    <source>
        <dbReference type="ARBA" id="ARBA00022989"/>
    </source>
</evidence>
<dbReference type="GO" id="GO:0016020">
    <property type="term" value="C:membrane"/>
    <property type="evidence" value="ECO:0007669"/>
    <property type="project" value="UniProtKB-SubCell"/>
</dbReference>
<feature type="transmembrane region" description="Helical" evidence="8">
    <location>
        <begin position="187"/>
        <end position="207"/>
    </location>
</feature>
<dbReference type="EMBL" id="CP000588">
    <property type="protein sequence ID" value="ABO97576.1"/>
    <property type="molecule type" value="Genomic_DNA"/>
</dbReference>
<name>A4S113_OSTLU</name>
<dbReference type="eggNOG" id="KOG1330">
    <property type="taxonomic scope" value="Eukaryota"/>
</dbReference>
<comment type="subcellular location">
    <subcellularLocation>
        <location evidence="1">Membrane</location>
        <topology evidence="1">Multi-pass membrane protein</topology>
    </subcellularLocation>
</comment>
<comment type="similarity">
    <text evidence="6">Belongs to the major facilitator superfamily. Spinster (TC 2.A.1.49) family.</text>
</comment>
<dbReference type="PANTHER" id="PTHR23505">
    <property type="entry name" value="SPINSTER"/>
    <property type="match status" value="1"/>
</dbReference>
<evidence type="ECO:0000313" key="11">
    <source>
        <dbReference type="Proteomes" id="UP000001568"/>
    </source>
</evidence>
<evidence type="ECO:0000313" key="10">
    <source>
        <dbReference type="EMBL" id="ABO97576.1"/>
    </source>
</evidence>
<evidence type="ECO:0000256" key="2">
    <source>
        <dbReference type="ARBA" id="ARBA00022448"/>
    </source>
</evidence>
<accession>A4S113</accession>
<dbReference type="InterPro" id="IPR011701">
    <property type="entry name" value="MFS"/>
</dbReference>
<dbReference type="GO" id="GO:0022857">
    <property type="term" value="F:transmembrane transporter activity"/>
    <property type="evidence" value="ECO:0007669"/>
    <property type="project" value="InterPro"/>
</dbReference>
<organism evidence="10 11">
    <name type="scientific">Ostreococcus lucimarinus (strain CCE9901)</name>
    <dbReference type="NCBI Taxonomy" id="436017"/>
    <lineage>
        <taxon>Eukaryota</taxon>
        <taxon>Viridiplantae</taxon>
        <taxon>Chlorophyta</taxon>
        <taxon>Mamiellophyceae</taxon>
        <taxon>Mamiellales</taxon>
        <taxon>Bathycoccaceae</taxon>
        <taxon>Ostreococcus</taxon>
    </lineage>
</organism>
<feature type="transmembrane region" description="Helical" evidence="8">
    <location>
        <begin position="68"/>
        <end position="89"/>
    </location>
</feature>
<dbReference type="Proteomes" id="UP000001568">
    <property type="component" value="Chromosome 8"/>
</dbReference>
<dbReference type="AlphaFoldDB" id="A4S113"/>